<sequence>MRNDTLLSILADFTANLKYEDLPPKVISKANDVIFDFIGCYYGALADFNNKKILRFAIEHSAGKDSSLWGTGKRLSSDEAALAMGYCGYSLEYDDGVSLAGHWGSSSIPAIFSVAEKYKASEKDIIAAVVCAYEVGTRISRIYSKSMLEHKIHFPGAMGFYAAAAGVAKIMKLNSEQIAKGLANGGLASISPYSTAVSGARIKSMYSGWPNFLGIRLMELARTDVGGDIDVFESVDGLGVVLSGRPLSDEKRANALANLGKEYMLLQSYFKPYPCCRWLHAPLYLLEKILAENSNKNITQIIVRGPKFINLYNTRGDYSQTVKAQYSIPYTLAAMLLHHRCGIEEFSDTFRTSAAIRKTADMIKIAEDDEAEKLFPERFQITLAVRFDDGSYVEKTGGLPWGPDLPATKDELILKFKRLTTAILGYRNGDAIVKLYKSGFEITGAFRQLVRILNRKVIDI</sequence>
<dbReference type="Pfam" id="PF03972">
    <property type="entry name" value="MmgE_PrpD_N"/>
    <property type="match status" value="1"/>
</dbReference>
<dbReference type="EMBL" id="AUZJ01000071">
    <property type="protein sequence ID" value="ERF59409.1"/>
    <property type="molecule type" value="Genomic_DNA"/>
</dbReference>
<dbReference type="AlphaFoldDB" id="U1GRW8"/>
<name>U1GRW8_TRESO</name>
<dbReference type="InterPro" id="IPR045337">
    <property type="entry name" value="MmgE_PrpD_C"/>
</dbReference>
<dbReference type="Pfam" id="PF19305">
    <property type="entry name" value="MmgE_PrpD_C"/>
    <property type="match status" value="1"/>
</dbReference>
<dbReference type="InterPro" id="IPR042188">
    <property type="entry name" value="MmgE/PrpD_sf_2"/>
</dbReference>
<dbReference type="STRING" id="1125725.HMPREF1325_0884"/>
<dbReference type="InterPro" id="IPR045336">
    <property type="entry name" value="MmgE_PrpD_N"/>
</dbReference>
<comment type="similarity">
    <text evidence="1">Belongs to the PrpD family.</text>
</comment>
<evidence type="ECO:0000259" key="2">
    <source>
        <dbReference type="Pfam" id="PF03972"/>
    </source>
</evidence>
<feature type="domain" description="MmgE/PrpD N-terminal" evidence="2">
    <location>
        <begin position="10"/>
        <end position="245"/>
    </location>
</feature>
<dbReference type="Gene3D" id="1.10.4100.10">
    <property type="entry name" value="2-methylcitrate dehydratase PrpD"/>
    <property type="match status" value="1"/>
</dbReference>
<proteinExistence type="inferred from homology"/>
<protein>
    <submittedName>
        <fullName evidence="4">MmgE/PrpD family protein</fullName>
    </submittedName>
</protein>
<gene>
    <name evidence="5" type="ORF">HMPREF0860_1869</name>
    <name evidence="4" type="ORF">HMPREF1325_0884</name>
</gene>
<dbReference type="PANTHER" id="PTHR16943">
    <property type="entry name" value="2-METHYLCITRATE DEHYDRATASE-RELATED"/>
    <property type="match status" value="1"/>
</dbReference>
<dbReference type="OrthoDB" id="1351at2"/>
<accession>U1GRW8</accession>
<reference evidence="6 7" key="1">
    <citation type="submission" date="2013-08" db="EMBL/GenBank/DDBJ databases">
        <authorList>
            <person name="Durkin A.S."/>
            <person name="Haft D.R."/>
            <person name="McCorrison J."/>
            <person name="Torralba M."/>
            <person name="Gillis M."/>
            <person name="Haft D.H."/>
            <person name="Methe B."/>
            <person name="Sutton G."/>
            <person name="Nelson K.E."/>
        </authorList>
    </citation>
    <scope>NUCLEOTIDE SEQUENCE [LARGE SCALE GENOMIC DNA]</scope>
    <source>
        <strain evidence="5 7">ATCC 35536</strain>
        <strain evidence="4 6">VPI DR56BR1116</strain>
    </source>
</reference>
<dbReference type="PANTHER" id="PTHR16943:SF8">
    <property type="entry name" value="2-METHYLCITRATE DEHYDRATASE"/>
    <property type="match status" value="1"/>
</dbReference>
<evidence type="ECO:0000313" key="5">
    <source>
        <dbReference type="EMBL" id="ERJ98932.1"/>
    </source>
</evidence>
<dbReference type="EMBL" id="AVQI01000079">
    <property type="protein sequence ID" value="ERJ98932.1"/>
    <property type="molecule type" value="Genomic_DNA"/>
</dbReference>
<evidence type="ECO:0000259" key="3">
    <source>
        <dbReference type="Pfam" id="PF19305"/>
    </source>
</evidence>
<dbReference type="InterPro" id="IPR042183">
    <property type="entry name" value="MmgE/PrpD_sf_1"/>
</dbReference>
<dbReference type="Gene3D" id="3.30.1330.120">
    <property type="entry name" value="2-methylcitrate dehydratase PrpD"/>
    <property type="match status" value="1"/>
</dbReference>
<feature type="domain" description="MmgE/PrpD C-terminal" evidence="3">
    <location>
        <begin position="273"/>
        <end position="425"/>
    </location>
</feature>
<comment type="caution">
    <text evidence="4">The sequence shown here is derived from an EMBL/GenBank/DDBJ whole genome shotgun (WGS) entry which is preliminary data.</text>
</comment>
<dbReference type="GO" id="GO:0016829">
    <property type="term" value="F:lyase activity"/>
    <property type="evidence" value="ECO:0007669"/>
    <property type="project" value="InterPro"/>
</dbReference>
<keyword evidence="7" id="KW-1185">Reference proteome</keyword>
<evidence type="ECO:0000313" key="6">
    <source>
        <dbReference type="Proteomes" id="UP000016412"/>
    </source>
</evidence>
<dbReference type="RefSeq" id="WP_021331620.1">
    <property type="nucleotide sequence ID" value="NZ_AUZJ01000071.1"/>
</dbReference>
<organism evidence="4 6">
    <name type="scientific">Treponema socranskii subsp. socranskii VPI DR56BR1116 = ATCC 35536</name>
    <dbReference type="NCBI Taxonomy" id="1125725"/>
    <lineage>
        <taxon>Bacteria</taxon>
        <taxon>Pseudomonadati</taxon>
        <taxon>Spirochaetota</taxon>
        <taxon>Spirochaetia</taxon>
        <taxon>Spirochaetales</taxon>
        <taxon>Treponemataceae</taxon>
        <taxon>Treponema</taxon>
    </lineage>
</organism>
<dbReference type="Proteomes" id="UP000016412">
    <property type="component" value="Unassembled WGS sequence"/>
</dbReference>
<dbReference type="InterPro" id="IPR005656">
    <property type="entry name" value="MmgE_PrpD"/>
</dbReference>
<dbReference type="Proteomes" id="UP000016646">
    <property type="component" value="Unassembled WGS sequence"/>
</dbReference>
<dbReference type="PATRIC" id="fig|1125725.3.peg.2633"/>
<dbReference type="InterPro" id="IPR036148">
    <property type="entry name" value="MmgE/PrpD_sf"/>
</dbReference>
<dbReference type="eggNOG" id="COG2079">
    <property type="taxonomic scope" value="Bacteria"/>
</dbReference>
<dbReference type="SUPFAM" id="SSF103378">
    <property type="entry name" value="2-methylcitrate dehydratase PrpD"/>
    <property type="match status" value="1"/>
</dbReference>
<evidence type="ECO:0000313" key="4">
    <source>
        <dbReference type="EMBL" id="ERF59409.1"/>
    </source>
</evidence>
<evidence type="ECO:0000256" key="1">
    <source>
        <dbReference type="ARBA" id="ARBA00006174"/>
    </source>
</evidence>
<evidence type="ECO:0000313" key="7">
    <source>
        <dbReference type="Proteomes" id="UP000016646"/>
    </source>
</evidence>